<dbReference type="EMBL" id="CT868063">
    <property type="protein sequence ID" value="CAK68979.1"/>
    <property type="molecule type" value="Genomic_DNA"/>
</dbReference>
<dbReference type="HOGENOM" id="CLU_067702_0_0_1"/>
<gene>
    <name evidence="1" type="ORF">GSPATT00007191001</name>
</gene>
<protein>
    <recommendedName>
        <fullName evidence="3">RING-type domain-containing protein</fullName>
    </recommendedName>
</protein>
<sequence length="211" mass="24815">MIIHQNWRSEKIQLIKDVIKNKNVLPPYVQGKILKQLDFQVKALENRSNESLSPKKKNTNLKPPPLTKYDSKFDRSYSIGNPLEQECIKCKKFIFQNSAVLQCTKTQHRMHERCILQHFKELYLNNQLNFGCVCGKKLIPEQIKAINIKGIEDLVNSIYSKQLKEISNSKSIEKCRNPQCDFFWISDLRMQKQKYNGKQLKTLSKKYCPFC</sequence>
<dbReference type="AlphaFoldDB" id="A0CDW2"/>
<dbReference type="OMA" id="PLEQECI"/>
<proteinExistence type="predicted"/>
<evidence type="ECO:0000313" key="1">
    <source>
        <dbReference type="EMBL" id="CAK68979.1"/>
    </source>
</evidence>
<dbReference type="InParanoid" id="A0CDW2"/>
<dbReference type="KEGG" id="ptm:GSPATT00007191001"/>
<keyword evidence="2" id="KW-1185">Reference proteome</keyword>
<evidence type="ECO:0000313" key="2">
    <source>
        <dbReference type="Proteomes" id="UP000000600"/>
    </source>
</evidence>
<name>A0CDW2_PARTE</name>
<accession>A0CDW2</accession>
<organism evidence="1 2">
    <name type="scientific">Paramecium tetraurelia</name>
    <dbReference type="NCBI Taxonomy" id="5888"/>
    <lineage>
        <taxon>Eukaryota</taxon>
        <taxon>Sar</taxon>
        <taxon>Alveolata</taxon>
        <taxon>Ciliophora</taxon>
        <taxon>Intramacronucleata</taxon>
        <taxon>Oligohymenophorea</taxon>
        <taxon>Peniculida</taxon>
        <taxon>Parameciidae</taxon>
        <taxon>Paramecium</taxon>
    </lineage>
</organism>
<dbReference type="RefSeq" id="XP_001436376.1">
    <property type="nucleotide sequence ID" value="XM_001436339.1"/>
</dbReference>
<dbReference type="GeneID" id="5022161"/>
<dbReference type="OrthoDB" id="294488at2759"/>
<evidence type="ECO:0008006" key="3">
    <source>
        <dbReference type="Google" id="ProtNLM"/>
    </source>
</evidence>
<reference evidence="1 2" key="1">
    <citation type="journal article" date="2006" name="Nature">
        <title>Global trends of whole-genome duplications revealed by the ciliate Paramecium tetraurelia.</title>
        <authorList>
            <consortium name="Genoscope"/>
            <person name="Aury J.-M."/>
            <person name="Jaillon O."/>
            <person name="Duret L."/>
            <person name="Noel B."/>
            <person name="Jubin C."/>
            <person name="Porcel B.M."/>
            <person name="Segurens B."/>
            <person name="Daubin V."/>
            <person name="Anthouard V."/>
            <person name="Aiach N."/>
            <person name="Arnaiz O."/>
            <person name="Billaut A."/>
            <person name="Beisson J."/>
            <person name="Blanc I."/>
            <person name="Bouhouche K."/>
            <person name="Camara F."/>
            <person name="Duharcourt S."/>
            <person name="Guigo R."/>
            <person name="Gogendeau D."/>
            <person name="Katinka M."/>
            <person name="Keller A.-M."/>
            <person name="Kissmehl R."/>
            <person name="Klotz C."/>
            <person name="Koll F."/>
            <person name="Le Moue A."/>
            <person name="Lepere C."/>
            <person name="Malinsky S."/>
            <person name="Nowacki M."/>
            <person name="Nowak J.K."/>
            <person name="Plattner H."/>
            <person name="Poulain J."/>
            <person name="Ruiz F."/>
            <person name="Serrano V."/>
            <person name="Zagulski M."/>
            <person name="Dessen P."/>
            <person name="Betermier M."/>
            <person name="Weissenbach J."/>
            <person name="Scarpelli C."/>
            <person name="Schachter V."/>
            <person name="Sperling L."/>
            <person name="Meyer E."/>
            <person name="Cohen J."/>
            <person name="Wincker P."/>
        </authorList>
    </citation>
    <scope>NUCLEOTIDE SEQUENCE [LARGE SCALE GENOMIC DNA]</scope>
    <source>
        <strain evidence="1 2">Stock d4-2</strain>
    </source>
</reference>
<dbReference type="Proteomes" id="UP000000600">
    <property type="component" value="Unassembled WGS sequence"/>
</dbReference>